<proteinExistence type="predicted"/>
<name>A0A1X2HAA2_SYNRA</name>
<gene>
    <name evidence="1" type="ORF">BCR43DRAFT_493262</name>
</gene>
<dbReference type="AlphaFoldDB" id="A0A1X2HAA2"/>
<evidence type="ECO:0000313" key="1">
    <source>
        <dbReference type="EMBL" id="ORY95606.1"/>
    </source>
</evidence>
<dbReference type="InParanoid" id="A0A1X2HAA2"/>
<comment type="caution">
    <text evidence="1">The sequence shown here is derived from an EMBL/GenBank/DDBJ whole genome shotgun (WGS) entry which is preliminary data.</text>
</comment>
<organism evidence="1 2">
    <name type="scientific">Syncephalastrum racemosum</name>
    <name type="common">Filamentous fungus</name>
    <dbReference type="NCBI Taxonomy" id="13706"/>
    <lineage>
        <taxon>Eukaryota</taxon>
        <taxon>Fungi</taxon>
        <taxon>Fungi incertae sedis</taxon>
        <taxon>Mucoromycota</taxon>
        <taxon>Mucoromycotina</taxon>
        <taxon>Mucoromycetes</taxon>
        <taxon>Mucorales</taxon>
        <taxon>Syncephalastraceae</taxon>
        <taxon>Syncephalastrum</taxon>
    </lineage>
</organism>
<dbReference type="EMBL" id="MCGN01000006">
    <property type="protein sequence ID" value="ORY95606.1"/>
    <property type="molecule type" value="Genomic_DNA"/>
</dbReference>
<keyword evidence="2" id="KW-1185">Reference proteome</keyword>
<evidence type="ECO:0000313" key="2">
    <source>
        <dbReference type="Proteomes" id="UP000242180"/>
    </source>
</evidence>
<accession>A0A1X2HAA2</accession>
<sequence length="58" mass="6482">MRLLLVETGGGAEYARLQRVEYSAIECKEISGKRLATAFLGDNAYKSLPLKVRHSSRQ</sequence>
<reference evidence="1 2" key="1">
    <citation type="submission" date="2016-07" db="EMBL/GenBank/DDBJ databases">
        <title>Pervasive Adenine N6-methylation of Active Genes in Fungi.</title>
        <authorList>
            <consortium name="DOE Joint Genome Institute"/>
            <person name="Mondo S.J."/>
            <person name="Dannebaum R.O."/>
            <person name="Kuo R.C."/>
            <person name="Labutti K."/>
            <person name="Haridas S."/>
            <person name="Kuo A."/>
            <person name="Salamov A."/>
            <person name="Ahrendt S.R."/>
            <person name="Lipzen A."/>
            <person name="Sullivan W."/>
            <person name="Andreopoulos W.B."/>
            <person name="Clum A."/>
            <person name="Lindquist E."/>
            <person name="Daum C."/>
            <person name="Ramamoorthy G.K."/>
            <person name="Gryganskyi A."/>
            <person name="Culley D."/>
            <person name="Magnuson J.K."/>
            <person name="James T.Y."/>
            <person name="O'Malley M.A."/>
            <person name="Stajich J.E."/>
            <person name="Spatafora J.W."/>
            <person name="Visel A."/>
            <person name="Grigoriev I.V."/>
        </authorList>
    </citation>
    <scope>NUCLEOTIDE SEQUENCE [LARGE SCALE GENOMIC DNA]</scope>
    <source>
        <strain evidence="1 2">NRRL 2496</strain>
    </source>
</reference>
<protein>
    <submittedName>
        <fullName evidence="1">Uncharacterized protein</fullName>
    </submittedName>
</protein>
<dbReference type="Proteomes" id="UP000242180">
    <property type="component" value="Unassembled WGS sequence"/>
</dbReference>